<protein>
    <recommendedName>
        <fullName evidence="4 5">Large ribosomal subunit protein uL29</fullName>
    </recommendedName>
</protein>
<dbReference type="EMBL" id="NBYN01000014">
    <property type="protein sequence ID" value="OSO94352.1"/>
    <property type="molecule type" value="Genomic_DNA"/>
</dbReference>
<dbReference type="CDD" id="cd00427">
    <property type="entry name" value="Ribosomal_L29_HIP"/>
    <property type="match status" value="1"/>
</dbReference>
<evidence type="ECO:0000313" key="7">
    <source>
        <dbReference type="Proteomes" id="UP000192997"/>
    </source>
</evidence>
<dbReference type="GO" id="GO:0006412">
    <property type="term" value="P:translation"/>
    <property type="evidence" value="ECO:0007669"/>
    <property type="project" value="UniProtKB-UniRule"/>
</dbReference>
<dbReference type="Proteomes" id="UP000192997">
    <property type="component" value="Unassembled WGS sequence"/>
</dbReference>
<comment type="caution">
    <text evidence="6">The sequence shown here is derived from an EMBL/GenBank/DDBJ whole genome shotgun (WGS) entry which is preliminary data.</text>
</comment>
<keyword evidence="2 5" id="KW-0689">Ribosomal protein</keyword>
<dbReference type="SUPFAM" id="SSF46561">
    <property type="entry name" value="Ribosomal protein L29 (L29p)"/>
    <property type="match status" value="1"/>
</dbReference>
<accession>A0A1X4GB40</accession>
<evidence type="ECO:0000313" key="6">
    <source>
        <dbReference type="EMBL" id="OSO94352.1"/>
    </source>
</evidence>
<dbReference type="InterPro" id="IPR018254">
    <property type="entry name" value="Ribosomal_uL29_CS"/>
</dbReference>
<proteinExistence type="inferred from homology"/>
<dbReference type="GO" id="GO:0003735">
    <property type="term" value="F:structural constituent of ribosome"/>
    <property type="evidence" value="ECO:0007669"/>
    <property type="project" value="InterPro"/>
</dbReference>
<reference evidence="7" key="1">
    <citation type="submission" date="2017-04" db="EMBL/GenBank/DDBJ databases">
        <authorList>
            <person name="Abreu V.A."/>
            <person name="Popin R.V."/>
            <person name="Rigonato J."/>
            <person name="Andreote A.P."/>
            <person name="Schaker P.C."/>
            <person name="Hoff-Risseti C."/>
            <person name="Alvarenga D.O."/>
            <person name="Varani A.M."/>
            <person name="Fiore M.F."/>
        </authorList>
    </citation>
    <scope>NUCLEOTIDE SEQUENCE [LARGE SCALE GENOMIC DNA]</scope>
    <source>
        <strain evidence="7">CENA303</strain>
    </source>
</reference>
<dbReference type="HAMAP" id="MF_00374">
    <property type="entry name" value="Ribosomal_uL29"/>
    <property type="match status" value="1"/>
</dbReference>
<comment type="similarity">
    <text evidence="1 5">Belongs to the universal ribosomal protein uL29 family.</text>
</comment>
<evidence type="ECO:0000256" key="4">
    <source>
        <dbReference type="ARBA" id="ARBA00035204"/>
    </source>
</evidence>
<dbReference type="Gene3D" id="1.10.287.310">
    <property type="match status" value="1"/>
</dbReference>
<dbReference type="AlphaFoldDB" id="A0A1X4GB40"/>
<dbReference type="InterPro" id="IPR036049">
    <property type="entry name" value="Ribosomal_uL29_sf"/>
</dbReference>
<evidence type="ECO:0000256" key="3">
    <source>
        <dbReference type="ARBA" id="ARBA00023274"/>
    </source>
</evidence>
<keyword evidence="3 5" id="KW-0687">Ribonucleoprotein</keyword>
<evidence type="ECO:0000256" key="2">
    <source>
        <dbReference type="ARBA" id="ARBA00022980"/>
    </source>
</evidence>
<evidence type="ECO:0000256" key="1">
    <source>
        <dbReference type="ARBA" id="ARBA00009254"/>
    </source>
</evidence>
<dbReference type="InterPro" id="IPR001854">
    <property type="entry name" value="Ribosomal_uL29"/>
</dbReference>
<gene>
    <name evidence="5" type="primary">rpmC</name>
    <name evidence="5" type="synonym">rpl29</name>
    <name evidence="6" type="ORF">B7O87_04080</name>
</gene>
<dbReference type="PROSITE" id="PS00579">
    <property type="entry name" value="RIBOSOMAL_L29"/>
    <property type="match status" value="1"/>
</dbReference>
<dbReference type="GO" id="GO:0022625">
    <property type="term" value="C:cytosolic large ribosomal subunit"/>
    <property type="evidence" value="ECO:0007669"/>
    <property type="project" value="TreeGrafter"/>
</dbReference>
<dbReference type="PANTHER" id="PTHR10916:SF0">
    <property type="entry name" value="LARGE RIBOSOMAL SUBUNIT PROTEIN UL29C"/>
    <property type="match status" value="1"/>
</dbReference>
<dbReference type="NCBIfam" id="TIGR00012">
    <property type="entry name" value="L29"/>
    <property type="match status" value="1"/>
</dbReference>
<dbReference type="PANTHER" id="PTHR10916">
    <property type="entry name" value="60S RIBOSOMAL PROTEIN L35/50S RIBOSOMAL PROTEIN L29"/>
    <property type="match status" value="1"/>
</dbReference>
<name>A0A1X4GB40_9CYAN</name>
<dbReference type="RefSeq" id="WP_009344501.1">
    <property type="nucleotide sequence ID" value="NZ_NBYN01000014.1"/>
</dbReference>
<sequence length="75" mass="8863">MPLPKISEARELSDEKLAEEIVSLKKQLFQLRLQKATRQLEKPHRFKHTRQRLAQLLTVETERKRASSQPNQESN</sequence>
<evidence type="ECO:0000256" key="5">
    <source>
        <dbReference type="HAMAP-Rule" id="MF_00374"/>
    </source>
</evidence>
<dbReference type="InterPro" id="IPR050063">
    <property type="entry name" value="Ribosomal_protein_uL29"/>
</dbReference>
<organism evidence="6 7">
    <name type="scientific">Cylindrospermopsis raciborskii CENA303</name>
    <dbReference type="NCBI Taxonomy" id="1170769"/>
    <lineage>
        <taxon>Bacteria</taxon>
        <taxon>Bacillati</taxon>
        <taxon>Cyanobacteriota</taxon>
        <taxon>Cyanophyceae</taxon>
        <taxon>Nostocales</taxon>
        <taxon>Aphanizomenonaceae</taxon>
        <taxon>Cylindrospermopsis</taxon>
    </lineage>
</organism>
<dbReference type="Pfam" id="PF00831">
    <property type="entry name" value="Ribosomal_L29"/>
    <property type="match status" value="1"/>
</dbReference>